<dbReference type="Proteomes" id="UP000264217">
    <property type="component" value="Unassembled WGS sequence"/>
</dbReference>
<organism evidence="2 3">
    <name type="scientific">Mucilaginibacter conchicola</name>
    <dbReference type="NCBI Taxonomy" id="2303333"/>
    <lineage>
        <taxon>Bacteria</taxon>
        <taxon>Pseudomonadati</taxon>
        <taxon>Bacteroidota</taxon>
        <taxon>Sphingobacteriia</taxon>
        <taxon>Sphingobacteriales</taxon>
        <taxon>Sphingobacteriaceae</taxon>
        <taxon>Mucilaginibacter</taxon>
    </lineage>
</organism>
<dbReference type="Pfam" id="PF13628">
    <property type="entry name" value="DUF4142"/>
    <property type="match status" value="1"/>
</dbReference>
<dbReference type="EMBL" id="QWDC01000002">
    <property type="protein sequence ID" value="RFZ92894.1"/>
    <property type="molecule type" value="Genomic_DNA"/>
</dbReference>
<keyword evidence="3" id="KW-1185">Reference proteome</keyword>
<evidence type="ECO:0000259" key="1">
    <source>
        <dbReference type="Pfam" id="PF13628"/>
    </source>
</evidence>
<protein>
    <submittedName>
        <fullName evidence="2">DUF4142 domain-containing protein</fullName>
    </submittedName>
</protein>
<accession>A0A372NV32</accession>
<dbReference type="InterPro" id="IPR025419">
    <property type="entry name" value="DUF4142"/>
</dbReference>
<gene>
    <name evidence="2" type="ORF">D0C36_16005</name>
</gene>
<sequence length="66" mass="7173">MQGLNGAAFDKAFMQSQVDTHRKLHEAVSALNASTTDKHVKHVTSLALATITEHTERGQMLLSKLG</sequence>
<evidence type="ECO:0000313" key="2">
    <source>
        <dbReference type="EMBL" id="RFZ92894.1"/>
    </source>
</evidence>
<feature type="domain" description="DUF4142" evidence="1">
    <location>
        <begin position="1"/>
        <end position="61"/>
    </location>
</feature>
<proteinExistence type="predicted"/>
<evidence type="ECO:0000313" key="3">
    <source>
        <dbReference type="Proteomes" id="UP000264217"/>
    </source>
</evidence>
<dbReference type="AlphaFoldDB" id="A0A372NV32"/>
<dbReference type="OrthoDB" id="765580at2"/>
<name>A0A372NV32_9SPHI</name>
<comment type="caution">
    <text evidence="2">The sequence shown here is derived from an EMBL/GenBank/DDBJ whole genome shotgun (WGS) entry which is preliminary data.</text>
</comment>
<reference evidence="2 3" key="1">
    <citation type="submission" date="2018-08" db="EMBL/GenBank/DDBJ databases">
        <title>Mucilaginibacter sp. MYSH2.</title>
        <authorList>
            <person name="Seo T."/>
        </authorList>
    </citation>
    <scope>NUCLEOTIDE SEQUENCE [LARGE SCALE GENOMIC DNA]</scope>
    <source>
        <strain evidence="2 3">MYSH2</strain>
    </source>
</reference>